<evidence type="ECO:0000256" key="1">
    <source>
        <dbReference type="SAM" id="MobiDB-lite"/>
    </source>
</evidence>
<dbReference type="AlphaFoldDB" id="A0ABD0J1D0"/>
<dbReference type="EMBL" id="JACVVK020000763">
    <property type="protein sequence ID" value="KAK7448172.1"/>
    <property type="molecule type" value="Genomic_DNA"/>
</dbReference>
<feature type="region of interest" description="Disordered" evidence="1">
    <location>
        <begin position="47"/>
        <end position="75"/>
    </location>
</feature>
<protein>
    <submittedName>
        <fullName evidence="2">Uncharacterized protein</fullName>
    </submittedName>
</protein>
<reference evidence="2 3" key="1">
    <citation type="journal article" date="2023" name="Sci. Data">
        <title>Genome assembly of the Korean intertidal mud-creeper Batillaria attramentaria.</title>
        <authorList>
            <person name="Patra A.K."/>
            <person name="Ho P.T."/>
            <person name="Jun S."/>
            <person name="Lee S.J."/>
            <person name="Kim Y."/>
            <person name="Won Y.J."/>
        </authorList>
    </citation>
    <scope>NUCLEOTIDE SEQUENCE [LARGE SCALE GENOMIC DNA]</scope>
    <source>
        <strain evidence="2">Wonlab-2016</strain>
    </source>
</reference>
<keyword evidence="3" id="KW-1185">Reference proteome</keyword>
<proteinExistence type="predicted"/>
<dbReference type="Proteomes" id="UP001519460">
    <property type="component" value="Unassembled WGS sequence"/>
</dbReference>
<comment type="caution">
    <text evidence="2">The sequence shown here is derived from an EMBL/GenBank/DDBJ whole genome shotgun (WGS) entry which is preliminary data.</text>
</comment>
<organism evidence="2 3">
    <name type="scientific">Batillaria attramentaria</name>
    <dbReference type="NCBI Taxonomy" id="370345"/>
    <lineage>
        <taxon>Eukaryota</taxon>
        <taxon>Metazoa</taxon>
        <taxon>Spiralia</taxon>
        <taxon>Lophotrochozoa</taxon>
        <taxon>Mollusca</taxon>
        <taxon>Gastropoda</taxon>
        <taxon>Caenogastropoda</taxon>
        <taxon>Sorbeoconcha</taxon>
        <taxon>Cerithioidea</taxon>
        <taxon>Batillariidae</taxon>
        <taxon>Batillaria</taxon>
    </lineage>
</organism>
<sequence length="102" mass="11590">MSLQRRLCHSGVQLQTRMMAIPKTVFGHTTRRGGVIRLYRTEYSGCKVKSGPTPKRATSGPNPLPESGQKQVSDRQHIIKTKKKLEPLLGTTEQTYTFRQFM</sequence>
<accession>A0ABD0J1D0</accession>
<name>A0ABD0J1D0_9CAEN</name>
<evidence type="ECO:0000313" key="2">
    <source>
        <dbReference type="EMBL" id="KAK7448172.1"/>
    </source>
</evidence>
<evidence type="ECO:0000313" key="3">
    <source>
        <dbReference type="Proteomes" id="UP001519460"/>
    </source>
</evidence>
<gene>
    <name evidence="2" type="ORF">BaRGS_00040130</name>
</gene>